<organism evidence="2 3">
    <name type="scientific">Purpureocillium lilacinum</name>
    <name type="common">Paecilomyces lilacinus</name>
    <dbReference type="NCBI Taxonomy" id="33203"/>
    <lineage>
        <taxon>Eukaryota</taxon>
        <taxon>Fungi</taxon>
        <taxon>Dikarya</taxon>
        <taxon>Ascomycota</taxon>
        <taxon>Pezizomycotina</taxon>
        <taxon>Sordariomycetes</taxon>
        <taxon>Hypocreomycetidae</taxon>
        <taxon>Hypocreales</taxon>
        <taxon>Ophiocordycipitaceae</taxon>
        <taxon>Purpureocillium</taxon>
    </lineage>
</organism>
<sequence>MQKPLVRPFSGVACHGSAARGPTSPCHSKRTLEGLPAEILRQIARDIRAEHRPSLYSFASVNKMCYGAAIPLLFQSVVLSCHHTSDEALAREVAECLSVLEVSQARRHVRRLTLAAYSKPQSAVSRGQRHSPPPRPPLHPSEMLFATKVAGAHEVDRNALWRASITKWYPSRISGAWLRSSQCCSGHTVIPLLEALPNLTDLVIDANHNCAALLEVWRWGSSESSRRITVRNQVFEEGPNVNRPEYQTAVAASPALYSASVSRDGYSAHDNDPLLAMVAGGAPHLRELQFVGETWVPKGPVPKLGSLTSLSLWHPDEGDLSIWARHTDFKSLQKFSIVDYSLTVDDLDWLAAVNRFPNLRLLNVMIGIWSTEAEDEEFFNAKVESAKAFFGGLPNLEDLTLHTHSHARELISYVLSRHGSSLRKLHLQAFSEKYHPGDGFDLDTFRDIRDCCPSLQYLRTDLRRTFSDTQEEAIYRTMSGISSLRELVLWLKCCYVCWPRCYGETVADLPTSWSSSDLEPCSFINHREGHWIMRNGHVRELLANSAFDEPLASSVWNTIYDGGKGPRLQSLTLHLENNESLPAAGQTDEWRQVHIMLQEMKRSFLFQQSVCKYDGTLLVGEIPKEAPPGSASMAGGVSGLDTVETPVRGSPLHIFRLVWSESKGSKGWKNDWFGMPLESLSISGHDTWSKYRE</sequence>
<keyword evidence="3" id="KW-1185">Reference proteome</keyword>
<proteinExistence type="predicted"/>
<feature type="region of interest" description="Disordered" evidence="1">
    <location>
        <begin position="120"/>
        <end position="139"/>
    </location>
</feature>
<gene>
    <name evidence="2" type="ORF">Purlil1_12738</name>
</gene>
<name>A0ABR0BGI1_PURLI</name>
<dbReference type="Gene3D" id="3.80.10.10">
    <property type="entry name" value="Ribonuclease Inhibitor"/>
    <property type="match status" value="1"/>
</dbReference>
<reference evidence="2 3" key="1">
    <citation type="journal article" date="2024" name="Microbiol. Resour. Announc.">
        <title>Genome annotations for the ascomycete fungi Trichoderma harzianum, Trichoderma aggressivum, and Purpureocillium lilacinum.</title>
        <authorList>
            <person name="Beijen E.P.W."/>
            <person name="Ohm R.A."/>
        </authorList>
    </citation>
    <scope>NUCLEOTIDE SEQUENCE [LARGE SCALE GENOMIC DNA]</scope>
    <source>
        <strain evidence="2 3">CBS 150709</strain>
    </source>
</reference>
<dbReference type="SUPFAM" id="SSF52047">
    <property type="entry name" value="RNI-like"/>
    <property type="match status" value="1"/>
</dbReference>
<dbReference type="EMBL" id="JAWRVI010000127">
    <property type="protein sequence ID" value="KAK4075227.1"/>
    <property type="molecule type" value="Genomic_DNA"/>
</dbReference>
<evidence type="ECO:0008006" key="4">
    <source>
        <dbReference type="Google" id="ProtNLM"/>
    </source>
</evidence>
<comment type="caution">
    <text evidence="2">The sequence shown here is derived from an EMBL/GenBank/DDBJ whole genome shotgun (WGS) entry which is preliminary data.</text>
</comment>
<accession>A0ABR0BGI1</accession>
<evidence type="ECO:0000256" key="1">
    <source>
        <dbReference type="SAM" id="MobiDB-lite"/>
    </source>
</evidence>
<dbReference type="InterPro" id="IPR032675">
    <property type="entry name" value="LRR_dom_sf"/>
</dbReference>
<protein>
    <recommendedName>
        <fullName evidence="4">F-box domain-containing protein</fullName>
    </recommendedName>
</protein>
<evidence type="ECO:0000313" key="2">
    <source>
        <dbReference type="EMBL" id="KAK4075227.1"/>
    </source>
</evidence>
<dbReference type="Proteomes" id="UP001287286">
    <property type="component" value="Unassembled WGS sequence"/>
</dbReference>
<evidence type="ECO:0000313" key="3">
    <source>
        <dbReference type="Proteomes" id="UP001287286"/>
    </source>
</evidence>